<feature type="compositionally biased region" description="Basic and acidic residues" evidence="1">
    <location>
        <begin position="1"/>
        <end position="11"/>
    </location>
</feature>
<sequence>MRGHSRPETDQGSRMGRIGREGRTKEDGADR</sequence>
<organism evidence="2">
    <name type="scientific">Tetraselmis sp. GSL018</name>
    <dbReference type="NCBI Taxonomy" id="582737"/>
    <lineage>
        <taxon>Eukaryota</taxon>
        <taxon>Viridiplantae</taxon>
        <taxon>Chlorophyta</taxon>
        <taxon>core chlorophytes</taxon>
        <taxon>Chlorodendrophyceae</taxon>
        <taxon>Chlorodendrales</taxon>
        <taxon>Chlorodendraceae</taxon>
        <taxon>Tetraselmis</taxon>
    </lineage>
</organism>
<evidence type="ECO:0000256" key="1">
    <source>
        <dbReference type="SAM" id="MobiDB-lite"/>
    </source>
</evidence>
<proteinExistence type="predicted"/>
<protein>
    <submittedName>
        <fullName evidence="2">Uncharacterized protein</fullName>
    </submittedName>
</protein>
<feature type="non-terminal residue" evidence="2">
    <location>
        <position position="31"/>
    </location>
</feature>
<reference evidence="2" key="1">
    <citation type="submission" date="2014-05" db="EMBL/GenBank/DDBJ databases">
        <title>The transcriptome of the halophilic microalga Tetraselmis sp. GSL018 isolated from the Great Salt Lake, Utah.</title>
        <authorList>
            <person name="Jinkerson R.E."/>
            <person name="D'Adamo S."/>
            <person name="Posewitz M.C."/>
        </authorList>
    </citation>
    <scope>NUCLEOTIDE SEQUENCE</scope>
    <source>
        <strain evidence="2">GSL018</strain>
    </source>
</reference>
<feature type="compositionally biased region" description="Basic and acidic residues" evidence="1">
    <location>
        <begin position="18"/>
        <end position="31"/>
    </location>
</feature>
<dbReference type="AlphaFoldDB" id="A0A061QS90"/>
<accession>A0A061QS90</accession>
<dbReference type="EMBL" id="GBEZ01025790">
    <property type="protein sequence ID" value="JAC61339.1"/>
    <property type="molecule type" value="Transcribed_RNA"/>
</dbReference>
<name>A0A061QS90_9CHLO</name>
<gene>
    <name evidence="2" type="ORF">TSPGSL018_26540</name>
</gene>
<evidence type="ECO:0000313" key="2">
    <source>
        <dbReference type="EMBL" id="JAC61339.1"/>
    </source>
</evidence>
<feature type="region of interest" description="Disordered" evidence="1">
    <location>
        <begin position="1"/>
        <end position="31"/>
    </location>
</feature>